<sequence>MNTIDALDQQIATRTQTSSTSLLTAYMNTQRAGNELRDFAEGLYDSDVPSILDELKEHGIGEFTISANQTGLTEIIWNLTQAGATLIGMTEVNAHYTDPFTEERQLIPAWHLTSS</sequence>
<feature type="domain" description="DUF7698" evidence="1">
    <location>
        <begin position="1"/>
        <end position="113"/>
    </location>
</feature>
<keyword evidence="3" id="KW-1185">Reference proteome</keyword>
<dbReference type="EMBL" id="CP004353">
    <property type="protein sequence ID" value="AHI22096.1"/>
    <property type="molecule type" value="Genomic_DNA"/>
</dbReference>
<evidence type="ECO:0000259" key="1">
    <source>
        <dbReference type="Pfam" id="PF24753"/>
    </source>
</evidence>
<evidence type="ECO:0000313" key="3">
    <source>
        <dbReference type="Proteomes" id="UP000019222"/>
    </source>
</evidence>
<dbReference type="RefSeq" id="WP_025252146.1">
    <property type="nucleotide sequence ID" value="NZ_CP004353.1"/>
</dbReference>
<reference evidence="2 3" key="1">
    <citation type="submission" date="2013-02" db="EMBL/GenBank/DDBJ databases">
        <title>The complete genome sequence of Corynebacterium vitaeruminis DSM 20294.</title>
        <authorList>
            <person name="Ruckert C."/>
            <person name="Albersmeier A."/>
            <person name="Kalinowski J."/>
        </authorList>
    </citation>
    <scope>NUCLEOTIDE SEQUENCE [LARGE SCALE GENOMIC DNA]</scope>
    <source>
        <strain evidence="3">ATCC 10234</strain>
    </source>
</reference>
<organism evidence="2 3">
    <name type="scientific">Corynebacterium vitaeruminis DSM 20294</name>
    <dbReference type="NCBI Taxonomy" id="1224164"/>
    <lineage>
        <taxon>Bacteria</taxon>
        <taxon>Bacillati</taxon>
        <taxon>Actinomycetota</taxon>
        <taxon>Actinomycetes</taxon>
        <taxon>Mycobacteriales</taxon>
        <taxon>Corynebacteriaceae</taxon>
        <taxon>Corynebacterium</taxon>
    </lineage>
</organism>
<dbReference type="Pfam" id="PF24753">
    <property type="entry name" value="DUF7698"/>
    <property type="match status" value="1"/>
</dbReference>
<accession>W5XYK9</accession>
<dbReference type="InterPro" id="IPR056115">
    <property type="entry name" value="DUF7698"/>
</dbReference>
<proteinExistence type="predicted"/>
<gene>
    <name evidence="2" type="ORF">B843_03525</name>
</gene>
<dbReference type="Proteomes" id="UP000019222">
    <property type="component" value="Chromosome"/>
</dbReference>
<evidence type="ECO:0000313" key="2">
    <source>
        <dbReference type="EMBL" id="AHI22096.1"/>
    </source>
</evidence>
<dbReference type="STRING" id="1224164.B843_03525"/>
<dbReference type="PATRIC" id="fig|1224164.3.peg.699"/>
<dbReference type="AlphaFoldDB" id="W5XYK9"/>
<dbReference type="eggNOG" id="ENOG50331NF">
    <property type="taxonomic scope" value="Bacteria"/>
</dbReference>
<protein>
    <recommendedName>
        <fullName evidence="1">DUF7698 domain-containing protein</fullName>
    </recommendedName>
</protein>
<name>W5XYK9_9CORY</name>
<dbReference type="HOGENOM" id="CLU_167349_0_0_11"/>
<dbReference type="KEGG" id="cvt:B843_03525"/>